<feature type="domain" description="Glycoside hydrolase family 38 central" evidence="5">
    <location>
        <begin position="547"/>
        <end position="625"/>
    </location>
</feature>
<organism evidence="6 7">
    <name type="scientific">Crinalium epipsammum PCC 9333</name>
    <dbReference type="NCBI Taxonomy" id="1173022"/>
    <lineage>
        <taxon>Bacteria</taxon>
        <taxon>Bacillati</taxon>
        <taxon>Cyanobacteriota</taxon>
        <taxon>Cyanophyceae</taxon>
        <taxon>Gomontiellales</taxon>
        <taxon>Gomontiellaceae</taxon>
        <taxon>Crinalium</taxon>
    </lineage>
</organism>
<dbReference type="OrthoDB" id="9772207at2"/>
<keyword evidence="2" id="KW-0479">Metal-binding</keyword>
<dbReference type="EC" id="3.2.1.24" evidence="6"/>
<name>K9VXE9_9CYAN</name>
<dbReference type="InterPro" id="IPR011330">
    <property type="entry name" value="Glyco_hydro/deAcase_b/a-brl"/>
</dbReference>
<dbReference type="EMBL" id="CP003620">
    <property type="protein sequence ID" value="AFZ12177.1"/>
    <property type="molecule type" value="Genomic_DNA"/>
</dbReference>
<evidence type="ECO:0000313" key="7">
    <source>
        <dbReference type="Proteomes" id="UP000010472"/>
    </source>
</evidence>
<dbReference type="CDD" id="cd10789">
    <property type="entry name" value="GH38N_AMII_ER_cytosolic"/>
    <property type="match status" value="1"/>
</dbReference>
<dbReference type="InterPro" id="IPR011682">
    <property type="entry name" value="Glyco_hydro_38_C"/>
</dbReference>
<evidence type="ECO:0000256" key="2">
    <source>
        <dbReference type="ARBA" id="ARBA00022723"/>
    </source>
</evidence>
<dbReference type="PANTHER" id="PTHR46017:SF1">
    <property type="entry name" value="ALPHA-MANNOSIDASE 2C1"/>
    <property type="match status" value="1"/>
</dbReference>
<evidence type="ECO:0000313" key="6">
    <source>
        <dbReference type="EMBL" id="AFZ12177.1"/>
    </source>
</evidence>
<protein>
    <submittedName>
        <fullName evidence="6">Alpha-mannosidase</fullName>
        <ecNumber evidence="6">3.2.1.24</ecNumber>
    </submittedName>
</protein>
<dbReference type="Pfam" id="PF09261">
    <property type="entry name" value="Alpha-mann_mid"/>
    <property type="match status" value="1"/>
</dbReference>
<dbReference type="HOGENOM" id="CLU_003442_1_2_3"/>
<reference evidence="6 7" key="1">
    <citation type="submission" date="2012-06" db="EMBL/GenBank/DDBJ databases">
        <title>Finished chromosome of genome of Crinalium epipsammum PCC 9333.</title>
        <authorList>
            <consortium name="US DOE Joint Genome Institute"/>
            <person name="Gugger M."/>
            <person name="Coursin T."/>
            <person name="Rippka R."/>
            <person name="Tandeau De Marsac N."/>
            <person name="Huntemann M."/>
            <person name="Wei C.-L."/>
            <person name="Han J."/>
            <person name="Detter J.C."/>
            <person name="Han C."/>
            <person name="Tapia R."/>
            <person name="Davenport K."/>
            <person name="Daligault H."/>
            <person name="Erkkila T."/>
            <person name="Gu W."/>
            <person name="Munk A.C.C."/>
            <person name="Teshima H."/>
            <person name="Xu Y."/>
            <person name="Chain P."/>
            <person name="Chen A."/>
            <person name="Krypides N."/>
            <person name="Mavromatis K."/>
            <person name="Markowitz V."/>
            <person name="Szeto E."/>
            <person name="Ivanova N."/>
            <person name="Mikhailova N."/>
            <person name="Ovchinnikova G."/>
            <person name="Pagani I."/>
            <person name="Pati A."/>
            <person name="Goodwin L."/>
            <person name="Peters L."/>
            <person name="Pitluck S."/>
            <person name="Woyke T."/>
            <person name="Kerfeld C."/>
        </authorList>
    </citation>
    <scope>NUCLEOTIDE SEQUENCE [LARGE SCALE GENOMIC DNA]</scope>
    <source>
        <strain evidence="6 7">PCC 9333</strain>
    </source>
</reference>
<dbReference type="SUPFAM" id="SSF88688">
    <property type="entry name" value="Families 57/38 glycoside transferase middle domain"/>
    <property type="match status" value="1"/>
</dbReference>
<dbReference type="GO" id="GO:0030246">
    <property type="term" value="F:carbohydrate binding"/>
    <property type="evidence" value="ECO:0007669"/>
    <property type="project" value="InterPro"/>
</dbReference>
<dbReference type="eggNOG" id="COG0383">
    <property type="taxonomic scope" value="Bacteria"/>
</dbReference>
<dbReference type="GO" id="GO:0004559">
    <property type="term" value="F:alpha-mannosidase activity"/>
    <property type="evidence" value="ECO:0007669"/>
    <property type="project" value="UniProtKB-EC"/>
</dbReference>
<evidence type="ECO:0000259" key="5">
    <source>
        <dbReference type="SMART" id="SM00872"/>
    </source>
</evidence>
<dbReference type="PANTHER" id="PTHR46017">
    <property type="entry name" value="ALPHA-MANNOSIDASE 2C1"/>
    <property type="match status" value="1"/>
</dbReference>
<dbReference type="FunFam" id="1.20.1270.50:FF:000004">
    <property type="entry name" value="alpha-mannosidase 2C1 isoform X1"/>
    <property type="match status" value="1"/>
</dbReference>
<dbReference type="GO" id="GO:0009313">
    <property type="term" value="P:oligosaccharide catabolic process"/>
    <property type="evidence" value="ECO:0007669"/>
    <property type="project" value="TreeGrafter"/>
</dbReference>
<dbReference type="AlphaFoldDB" id="K9VXE9"/>
<dbReference type="KEGG" id="cep:Cri9333_1277"/>
<dbReference type="InterPro" id="IPR000602">
    <property type="entry name" value="Glyco_hydro_38_N"/>
</dbReference>
<dbReference type="InterPro" id="IPR037094">
    <property type="entry name" value="Glyco_hydro_38_cen_sf"/>
</dbReference>
<dbReference type="Gene3D" id="1.20.1270.50">
    <property type="entry name" value="Glycoside hydrolase family 38, central domain"/>
    <property type="match status" value="1"/>
</dbReference>
<dbReference type="STRING" id="1173022.Cri9333_1277"/>
<dbReference type="GO" id="GO:0006013">
    <property type="term" value="P:mannose metabolic process"/>
    <property type="evidence" value="ECO:0007669"/>
    <property type="project" value="InterPro"/>
</dbReference>
<dbReference type="InterPro" id="IPR011013">
    <property type="entry name" value="Gal_mutarotase_sf_dom"/>
</dbReference>
<dbReference type="InterPro" id="IPR028995">
    <property type="entry name" value="Glyco_hydro_57/38_cen_sf"/>
</dbReference>
<dbReference type="Pfam" id="PF01074">
    <property type="entry name" value="Glyco_hydro_38N"/>
    <property type="match status" value="1"/>
</dbReference>
<evidence type="ECO:0000256" key="3">
    <source>
        <dbReference type="ARBA" id="ARBA00022801"/>
    </source>
</evidence>
<accession>K9VXE9</accession>
<dbReference type="Gene3D" id="2.70.98.30">
    <property type="entry name" value="Golgi alpha-mannosidase II, domain 4"/>
    <property type="match status" value="1"/>
</dbReference>
<dbReference type="Pfam" id="PF07748">
    <property type="entry name" value="Glyco_hydro_38C"/>
    <property type="match status" value="1"/>
</dbReference>
<keyword evidence="4 6" id="KW-0326">Glycosidase</keyword>
<gene>
    <name evidence="6" type="ORF">Cri9333_1277</name>
</gene>
<dbReference type="Gene3D" id="3.20.110.10">
    <property type="entry name" value="Glycoside hydrolase 38, N terminal domain"/>
    <property type="match status" value="1"/>
</dbReference>
<dbReference type="SMART" id="SM00872">
    <property type="entry name" value="Alpha-mann_mid"/>
    <property type="match status" value="1"/>
</dbReference>
<evidence type="ECO:0000256" key="4">
    <source>
        <dbReference type="ARBA" id="ARBA00023295"/>
    </source>
</evidence>
<sequence>MTNPAIPLVENSQIINAIEQLRQLSQVNVQSNWRSRSVLRSNVSHLTDLPISDATQPNLLEWQTVELNARGHIAWAAGKVLWLSQKFVIPQNLNGYPIAGLALRLVLIWWADSAQIYINGQLVQEGDLFDCSTRVLLSSSVTPGEEITVALRLVSPSHDHGALVKSLCVYESTNNNRLEPGFIADELAVLHKYIETFAPEQLTTLAANLTEITWTALPDDILTFENSLTTLRQNLIKSQIYSFFPPLPVNGEGAGGWGYPSPIPTLNKGGRGGGFPPKISLLGHAHLDMAWLWSIDETWEAAQRTFESVLKLQQQFPELTFCHSTPALYAWIEQHRPDLFTAIQQQVNQGRWEIVGGMWIEPELNIISGESIVRQILYGQHYVLEKFGHISKIAWLPDSFGFCATLPQFLKLGGIEYFVTQKLRWNDTTQFPYSAFLWQSPDGTEIFSLMSAPIGEGIDPIKMANYSCEWQQQTSIENILWLPGVGDHGGGPTRDMLEVAQRWEQSPFFPQLEFNTANNYLSKIISQQLTTSPINPFPVWKDELYLEFHRGCYTTHADQKLWNRRCEHLLYEAELFAALANITTEIPYPKAELEAAWKKMLFNQFHDILPGTSIPEVFVEANKAWQEVEQVGNEILDNSLSAIASQISLPIPPQPNAIPIVIFNSLNWERSEVVTIPLPLNSPESPQIWQICDLSGKILPSQISETSNLLFLATDIPSVGYRVFWLVPANSEQAIASETNTQKQIEYANYKQIIPEKSQINQEDDLSQKDWVLENQSLRVTVDPETGNLISVFDKNQNFEVLQQSGGNQLQAFQDSGQYWDAWNIDPNYKEHPLLPPILKLIKWVEQGEIQQRLRVVRKLGKSEFCQDYLLSVDSPLLKIITTVDWQERQVLVKAAFPINIESDIATYEIPCGTIQRLTKPETPQEKAKWEVPALHWADISNDGYGVSLLNNCKYGYDCEPNQLRLTLLRSASWPDPQADIGIHEFTYALYPHSGNWQSANTVKRGYELNLPLRVMVMETGSDRTNTTLKPINKFLDLQAENLILMAFKQSEYNPQQWILRCYECHGETAQLQLNSDVGLEISQAVDLLERPLETTEQSLNHQSAIITPNKIVSFTGVIVDNSLPVIVKGEN</sequence>
<dbReference type="RefSeq" id="WP_015202299.1">
    <property type="nucleotide sequence ID" value="NC_019753.1"/>
</dbReference>
<evidence type="ECO:0000256" key="1">
    <source>
        <dbReference type="ARBA" id="ARBA00009792"/>
    </source>
</evidence>
<dbReference type="Proteomes" id="UP000010472">
    <property type="component" value="Chromosome"/>
</dbReference>
<dbReference type="InterPro" id="IPR027291">
    <property type="entry name" value="Glyco_hydro_38_N_sf"/>
</dbReference>
<dbReference type="InterPro" id="IPR041147">
    <property type="entry name" value="GH38_C"/>
</dbReference>
<keyword evidence="3 6" id="KW-0378">Hydrolase</keyword>
<dbReference type="GO" id="GO:0046872">
    <property type="term" value="F:metal ion binding"/>
    <property type="evidence" value="ECO:0007669"/>
    <property type="project" value="UniProtKB-KW"/>
</dbReference>
<comment type="similarity">
    <text evidence="1">Belongs to the glycosyl hydrolase 38 family.</text>
</comment>
<dbReference type="SUPFAM" id="SSF74650">
    <property type="entry name" value="Galactose mutarotase-like"/>
    <property type="match status" value="1"/>
</dbReference>
<keyword evidence="7" id="KW-1185">Reference proteome</keyword>
<dbReference type="Pfam" id="PF17677">
    <property type="entry name" value="Glyco_hydro38C2"/>
    <property type="match status" value="1"/>
</dbReference>
<dbReference type="PATRIC" id="fig|1173022.3.peg.1385"/>
<dbReference type="InterPro" id="IPR015341">
    <property type="entry name" value="Glyco_hydro_38_cen"/>
</dbReference>
<dbReference type="SUPFAM" id="SSF88713">
    <property type="entry name" value="Glycoside hydrolase/deacetylase"/>
    <property type="match status" value="1"/>
</dbReference>
<proteinExistence type="inferred from homology"/>